<dbReference type="GO" id="GO:0004930">
    <property type="term" value="F:G protein-coupled receptor activity"/>
    <property type="evidence" value="ECO:0000318"/>
    <property type="project" value="GO_Central"/>
</dbReference>
<dbReference type="InParanoid" id="F7GHS9"/>
<dbReference type="InterPro" id="IPR017452">
    <property type="entry name" value="GPCR_Rhodpsn_7TM"/>
</dbReference>
<dbReference type="PANTHER" id="PTHR24232">
    <property type="entry name" value="G-PROTEIN COUPLED RECEPTOR"/>
    <property type="match status" value="1"/>
</dbReference>
<feature type="transmembrane region" description="Helical" evidence="10">
    <location>
        <begin position="218"/>
        <end position="242"/>
    </location>
</feature>
<evidence type="ECO:0000256" key="1">
    <source>
        <dbReference type="ARBA" id="ARBA00004651"/>
    </source>
</evidence>
<feature type="transmembrane region" description="Helical" evidence="10">
    <location>
        <begin position="92"/>
        <end position="110"/>
    </location>
</feature>
<feature type="transmembrane region" description="Helical" evidence="10">
    <location>
        <begin position="54"/>
        <end position="77"/>
    </location>
</feature>
<dbReference type="Bgee" id="ENSMODG00000010583">
    <property type="expression patterns" value="Expressed in blood and 5 other cell types or tissues"/>
</dbReference>
<dbReference type="Ensembl" id="ENSMODT00000013505.2">
    <property type="protein sequence ID" value="ENSMODP00000013263.2"/>
    <property type="gene ID" value="ENSMODG00000010583.3"/>
</dbReference>
<dbReference type="PRINTS" id="PR00237">
    <property type="entry name" value="GPCRRHODOPSN"/>
</dbReference>
<reference evidence="12 13" key="1">
    <citation type="journal article" date="2007" name="Nature">
        <title>Genome of the marsupial Monodelphis domestica reveals innovation in non-coding sequences.</title>
        <authorList>
            <person name="Mikkelsen T.S."/>
            <person name="Wakefield M.J."/>
            <person name="Aken B."/>
            <person name="Amemiya C.T."/>
            <person name="Chang J.L."/>
            <person name="Duke S."/>
            <person name="Garber M."/>
            <person name="Gentles A.J."/>
            <person name="Goodstadt L."/>
            <person name="Heger A."/>
            <person name="Jurka J."/>
            <person name="Kamal M."/>
            <person name="Mauceli E."/>
            <person name="Searle S.M."/>
            <person name="Sharpe T."/>
            <person name="Baker M.L."/>
            <person name="Batzer M.A."/>
            <person name="Benos P.V."/>
            <person name="Belov K."/>
            <person name="Clamp M."/>
            <person name="Cook A."/>
            <person name="Cuff J."/>
            <person name="Das R."/>
            <person name="Davidow L."/>
            <person name="Deakin J.E."/>
            <person name="Fazzari M.J."/>
            <person name="Glass J.L."/>
            <person name="Grabherr M."/>
            <person name="Greally J.M."/>
            <person name="Gu W."/>
            <person name="Hore T.A."/>
            <person name="Huttley G.A."/>
            <person name="Kleber M."/>
            <person name="Jirtle R.L."/>
            <person name="Koina E."/>
            <person name="Lee J.T."/>
            <person name="Mahony S."/>
            <person name="Marra M.A."/>
            <person name="Miller R.D."/>
            <person name="Nicholls R.D."/>
            <person name="Oda M."/>
            <person name="Papenfuss A.T."/>
            <person name="Parra Z.E."/>
            <person name="Pollock D.D."/>
            <person name="Ray D.A."/>
            <person name="Schein J.E."/>
            <person name="Speed T.P."/>
            <person name="Thompson K."/>
            <person name="VandeBerg J.L."/>
            <person name="Wade C.M."/>
            <person name="Walker J.A."/>
            <person name="Waters P.D."/>
            <person name="Webber C."/>
            <person name="Weidman J.R."/>
            <person name="Xie X."/>
            <person name="Zody M.C."/>
            <person name="Baldwin J."/>
            <person name="Abdouelleil A."/>
            <person name="Abdulkadir J."/>
            <person name="Abebe A."/>
            <person name="Abera B."/>
            <person name="Abreu J."/>
            <person name="Acer S.C."/>
            <person name="Aftuck L."/>
            <person name="Alexander A."/>
            <person name="An P."/>
            <person name="Anderson E."/>
            <person name="Anderson S."/>
            <person name="Arachi H."/>
            <person name="Azer M."/>
            <person name="Bachantsang P."/>
            <person name="Barry A."/>
            <person name="Bayul T."/>
            <person name="Berlin A."/>
            <person name="Bessette D."/>
            <person name="Bloom T."/>
            <person name="Bloom T."/>
            <person name="Boguslavskiy L."/>
            <person name="Bonnet C."/>
            <person name="Boukhgalter B."/>
            <person name="Bourzgui I."/>
            <person name="Brown A."/>
            <person name="Cahill P."/>
            <person name="Channer S."/>
            <person name="Cheshatsang Y."/>
            <person name="Chuda L."/>
            <person name="Citroen M."/>
            <person name="Collymore A."/>
            <person name="Cooke P."/>
            <person name="Costello M."/>
            <person name="D'Aco K."/>
            <person name="Daza R."/>
            <person name="De Haan G."/>
            <person name="DeGray S."/>
            <person name="DeMaso C."/>
            <person name="Dhargay N."/>
            <person name="Dooley K."/>
            <person name="Dooley E."/>
            <person name="Doricent M."/>
            <person name="Dorje P."/>
            <person name="Dorjee K."/>
            <person name="Dupes A."/>
            <person name="Elong R."/>
            <person name="Falk J."/>
            <person name="Farina A."/>
            <person name="Faro S."/>
            <person name="Ferguson D."/>
            <person name="Fisher S."/>
            <person name="Foley C.D."/>
            <person name="Franke A."/>
            <person name="Friedrich D."/>
            <person name="Gadbois L."/>
            <person name="Gearin G."/>
            <person name="Gearin C.R."/>
            <person name="Giannoukos G."/>
            <person name="Goode T."/>
            <person name="Graham J."/>
            <person name="Grandbois E."/>
            <person name="Grewal S."/>
            <person name="Gyaltsen K."/>
            <person name="Hafez N."/>
            <person name="Hagos B."/>
            <person name="Hall J."/>
            <person name="Henson C."/>
            <person name="Hollinger A."/>
            <person name="Honan T."/>
            <person name="Huard M.D."/>
            <person name="Hughes L."/>
            <person name="Hurhula B."/>
            <person name="Husby M.E."/>
            <person name="Kamat A."/>
            <person name="Kanga B."/>
            <person name="Kashin S."/>
            <person name="Khazanovich D."/>
            <person name="Kisner P."/>
            <person name="Lance K."/>
            <person name="Lara M."/>
            <person name="Lee W."/>
            <person name="Lennon N."/>
            <person name="Letendre F."/>
            <person name="LeVine R."/>
            <person name="Lipovsky A."/>
            <person name="Liu X."/>
            <person name="Liu J."/>
            <person name="Liu S."/>
            <person name="Lokyitsang T."/>
            <person name="Lokyitsang Y."/>
            <person name="Lubonja R."/>
            <person name="Lui A."/>
            <person name="MacDonald P."/>
            <person name="Magnisalis V."/>
            <person name="Maru K."/>
            <person name="Matthews C."/>
            <person name="McCusker W."/>
            <person name="McDonough S."/>
            <person name="Mehta T."/>
            <person name="Meldrim J."/>
            <person name="Meneus L."/>
            <person name="Mihai O."/>
            <person name="Mihalev A."/>
            <person name="Mihova T."/>
            <person name="Mittelman R."/>
            <person name="Mlenga V."/>
            <person name="Montmayeur A."/>
            <person name="Mulrain L."/>
            <person name="Navidi A."/>
            <person name="Naylor J."/>
            <person name="Negash T."/>
            <person name="Nguyen T."/>
            <person name="Nguyen N."/>
            <person name="Nicol R."/>
            <person name="Norbu C."/>
            <person name="Norbu N."/>
            <person name="Novod N."/>
            <person name="O'Neill B."/>
            <person name="Osman S."/>
            <person name="Markiewicz E."/>
            <person name="Oyono O.L."/>
            <person name="Patti C."/>
            <person name="Phunkhang P."/>
            <person name="Pierre F."/>
            <person name="Priest M."/>
            <person name="Raghuraman S."/>
            <person name="Rege F."/>
            <person name="Reyes R."/>
            <person name="Rise C."/>
            <person name="Rogov P."/>
            <person name="Ross K."/>
            <person name="Ryan E."/>
            <person name="Settipalli S."/>
            <person name="Shea T."/>
            <person name="Sherpa N."/>
            <person name="Shi L."/>
            <person name="Shih D."/>
            <person name="Sparrow T."/>
            <person name="Spaulding J."/>
            <person name="Stalker J."/>
            <person name="Stange-Thomann N."/>
            <person name="Stavropoulos S."/>
            <person name="Stone C."/>
            <person name="Strader C."/>
            <person name="Tesfaye S."/>
            <person name="Thomson T."/>
            <person name="Thoulutsang Y."/>
            <person name="Thoulutsang D."/>
            <person name="Topham K."/>
            <person name="Topping I."/>
            <person name="Tsamla T."/>
            <person name="Vassiliev H."/>
            <person name="Vo A."/>
            <person name="Wangchuk T."/>
            <person name="Wangdi T."/>
            <person name="Weiand M."/>
            <person name="Wilkinson J."/>
            <person name="Wilson A."/>
            <person name="Yadav S."/>
            <person name="Young G."/>
            <person name="Yu Q."/>
            <person name="Zembek L."/>
            <person name="Zhong D."/>
            <person name="Zimmer A."/>
            <person name="Zwirko Z."/>
            <person name="Jaffe D.B."/>
            <person name="Alvarez P."/>
            <person name="Brockman W."/>
            <person name="Butler J."/>
            <person name="Chin C."/>
            <person name="Gnerre S."/>
            <person name="MacCallum I."/>
            <person name="Graves J.A."/>
            <person name="Ponting C.P."/>
            <person name="Breen M."/>
            <person name="Samollow P.B."/>
            <person name="Lander E.S."/>
            <person name="Lindblad-Toh K."/>
        </authorList>
    </citation>
    <scope>NUCLEOTIDE SEQUENCE [LARGE SCALE GENOMIC DNA]</scope>
</reference>
<dbReference type="Gene3D" id="1.20.1070.10">
    <property type="entry name" value="Rhodopsin 7-helix transmembrane proteins"/>
    <property type="match status" value="1"/>
</dbReference>
<evidence type="ECO:0000256" key="5">
    <source>
        <dbReference type="ARBA" id="ARBA00023040"/>
    </source>
</evidence>
<dbReference type="HOGENOM" id="CLU_009579_8_2_1"/>
<evidence type="ECO:0000256" key="2">
    <source>
        <dbReference type="ARBA" id="ARBA00022475"/>
    </source>
</evidence>
<organism evidence="12 13">
    <name type="scientific">Monodelphis domestica</name>
    <name type="common">Gray short-tailed opossum</name>
    <dbReference type="NCBI Taxonomy" id="13616"/>
    <lineage>
        <taxon>Eukaryota</taxon>
        <taxon>Metazoa</taxon>
        <taxon>Chordata</taxon>
        <taxon>Craniata</taxon>
        <taxon>Vertebrata</taxon>
        <taxon>Euteleostomi</taxon>
        <taxon>Mammalia</taxon>
        <taxon>Metatheria</taxon>
        <taxon>Didelphimorphia</taxon>
        <taxon>Didelphidae</taxon>
        <taxon>Monodelphis</taxon>
    </lineage>
</organism>
<dbReference type="Pfam" id="PF00001">
    <property type="entry name" value="7tm_1"/>
    <property type="match status" value="1"/>
</dbReference>
<evidence type="ECO:0000256" key="3">
    <source>
        <dbReference type="ARBA" id="ARBA00022692"/>
    </source>
</evidence>
<evidence type="ECO:0000256" key="4">
    <source>
        <dbReference type="ARBA" id="ARBA00022989"/>
    </source>
</evidence>
<feature type="domain" description="G-protein coupled receptors family 1 profile" evidence="11">
    <location>
        <begin position="34"/>
        <end position="270"/>
    </location>
</feature>
<keyword evidence="2" id="KW-1003">Cell membrane</keyword>
<reference evidence="12" key="2">
    <citation type="submission" date="2025-08" db="UniProtKB">
        <authorList>
            <consortium name="Ensembl"/>
        </authorList>
    </citation>
    <scope>IDENTIFICATION</scope>
</reference>
<dbReference type="eggNOG" id="ENOG502S0QN">
    <property type="taxonomic scope" value="Eukaryota"/>
</dbReference>
<evidence type="ECO:0000256" key="8">
    <source>
        <dbReference type="ARBA" id="ARBA00023180"/>
    </source>
</evidence>
<feature type="transmembrane region" description="Helical" evidence="10">
    <location>
        <begin position="172"/>
        <end position="198"/>
    </location>
</feature>
<evidence type="ECO:0000256" key="10">
    <source>
        <dbReference type="SAM" id="Phobius"/>
    </source>
</evidence>
<dbReference type="GO" id="GO:0005886">
    <property type="term" value="C:plasma membrane"/>
    <property type="evidence" value="ECO:0000318"/>
    <property type="project" value="GO_Central"/>
</dbReference>
<keyword evidence="5" id="KW-0297">G-protein coupled receptor</keyword>
<feature type="transmembrane region" description="Helical" evidence="10">
    <location>
        <begin position="131"/>
        <end position="152"/>
    </location>
</feature>
<keyword evidence="7" id="KW-0675">Receptor</keyword>
<proteinExistence type="predicted"/>
<keyword evidence="13" id="KW-1185">Reference proteome</keyword>
<dbReference type="GO" id="GO:0007186">
    <property type="term" value="P:G protein-coupled receptor signaling pathway"/>
    <property type="evidence" value="ECO:0000318"/>
    <property type="project" value="GO_Central"/>
</dbReference>
<keyword evidence="4 10" id="KW-1133">Transmembrane helix</keyword>
<evidence type="ECO:0000313" key="13">
    <source>
        <dbReference type="Proteomes" id="UP000002280"/>
    </source>
</evidence>
<dbReference type="FunFam" id="1.20.1070.10:FF:000142">
    <property type="entry name" value="G protein-coupled receptor 55"/>
    <property type="match status" value="1"/>
</dbReference>
<dbReference type="GeneTree" id="ENSGT01040000240444"/>
<dbReference type="CDD" id="cd15164">
    <property type="entry name" value="7tmA_GPR35-like"/>
    <property type="match status" value="1"/>
</dbReference>
<comment type="subcellular location">
    <subcellularLocation>
        <location evidence="1">Cell membrane</location>
        <topology evidence="1">Multi-pass membrane protein</topology>
    </subcellularLocation>
</comment>
<feature type="transmembrane region" description="Helical" evidence="10">
    <location>
        <begin position="18"/>
        <end position="42"/>
    </location>
</feature>
<name>F7GHS9_MONDO</name>
<dbReference type="InterPro" id="IPR044734">
    <property type="entry name" value="GPR35_7tmA"/>
</dbReference>
<evidence type="ECO:0000259" key="11">
    <source>
        <dbReference type="PROSITE" id="PS50262"/>
    </source>
</evidence>
<dbReference type="OMA" id="DGWCLVL"/>
<protein>
    <recommendedName>
        <fullName evidence="11">G-protein coupled receptors family 1 profile domain-containing protein</fullName>
    </recommendedName>
</protein>
<sequence length="304" mass="34492">MKVTNSCNSGFNSLEEAYVYMSLYGVIFIVGLTFNVLALWVFCCRMRKWTETQVYMVNLAVADGCLILVLPIVIYFTKMSCSEDLSCQVPQGIYLVNVYMSISIPTAIGVDRYVAIKYPLKAKALRTPGRAAIVCVLLWVVVITMMAFRVIWQIHDGAFCFHKTTEIHTSMVLFSLLGVFLPLVILVFCTLQIVCTLLKVQRRDISEVRQIRKSVAMVCANLVVFVVCFLPLHISIVLNFFLGQNDRFKKVFKVVTLLSNTNCCLDAICYYFVAKEFQQVNPFFFLSSNILTLTGYDLCSRPIN</sequence>
<dbReference type="PROSITE" id="PS50262">
    <property type="entry name" value="G_PROTEIN_RECEP_F1_2"/>
    <property type="match status" value="1"/>
</dbReference>
<evidence type="ECO:0000256" key="6">
    <source>
        <dbReference type="ARBA" id="ARBA00023136"/>
    </source>
</evidence>
<keyword evidence="9" id="KW-0807">Transducer</keyword>
<dbReference type="InterPro" id="IPR000276">
    <property type="entry name" value="GPCR_Rhodpsn"/>
</dbReference>
<dbReference type="GO" id="GO:0004950">
    <property type="term" value="F:chemokine receptor activity"/>
    <property type="evidence" value="ECO:0007669"/>
    <property type="project" value="InterPro"/>
</dbReference>
<evidence type="ECO:0000256" key="9">
    <source>
        <dbReference type="ARBA" id="ARBA00023224"/>
    </source>
</evidence>
<dbReference type="Proteomes" id="UP000002280">
    <property type="component" value="Chromosome 2"/>
</dbReference>
<keyword evidence="3 10" id="KW-0812">Transmembrane</keyword>
<feature type="transmembrane region" description="Helical" evidence="10">
    <location>
        <begin position="254"/>
        <end position="273"/>
    </location>
</feature>
<evidence type="ECO:0000256" key="7">
    <source>
        <dbReference type="ARBA" id="ARBA00023170"/>
    </source>
</evidence>
<dbReference type="AlphaFoldDB" id="F7GHS9"/>
<reference evidence="12" key="3">
    <citation type="submission" date="2025-09" db="UniProtKB">
        <authorList>
            <consortium name="Ensembl"/>
        </authorList>
    </citation>
    <scope>IDENTIFICATION</scope>
</reference>
<dbReference type="SUPFAM" id="SSF81321">
    <property type="entry name" value="Family A G protein-coupled receptor-like"/>
    <property type="match status" value="1"/>
</dbReference>
<evidence type="ECO:0000313" key="12">
    <source>
        <dbReference type="Ensembl" id="ENSMODP00000013263.2"/>
    </source>
</evidence>
<dbReference type="FunCoup" id="F7GHS9">
    <property type="interactions" value="536"/>
</dbReference>
<keyword evidence="6 10" id="KW-0472">Membrane</keyword>
<keyword evidence="8" id="KW-0325">Glycoprotein</keyword>
<accession>F7GHS9</accession>
<dbReference type="PANTHER" id="PTHR24232:SF54">
    <property type="entry name" value="G-PROTEIN COUPLED RECEPTOR 35"/>
    <property type="match status" value="1"/>
</dbReference>